<dbReference type="Gene3D" id="2.120.10.30">
    <property type="entry name" value="TolB, C-terminal domain"/>
    <property type="match status" value="1"/>
</dbReference>
<dbReference type="SUPFAM" id="SSF50952">
    <property type="entry name" value="Soluble quinoprotein glucose dehydrogenase"/>
    <property type="match status" value="1"/>
</dbReference>
<comment type="caution">
    <text evidence="3">The sequence shown here is derived from an EMBL/GenBank/DDBJ whole genome shotgun (WGS) entry which is preliminary data.</text>
</comment>
<gene>
    <name evidence="3" type="ORF">SAMN05444412_103293</name>
</gene>
<evidence type="ECO:0000313" key="3">
    <source>
        <dbReference type="EMBL" id="SDY89278.1"/>
    </source>
</evidence>
<sequence>MFRSLFFLSSLFLSLSCSGQNTKSGEIKLETITLPENFKISVWADQVPNARSLARSDEGIVFVGNRQGDKVYALQDTDGDGKADKKYVLAEGLRMPNGVAFKDGDLYVAEVSRILRFKDISNSLGNPTYEVVSDQFPDKAHHGWKFIAFGPDGKLYVPVGAPCNICEPEEEIFASITRIDVNDPQSKPEIFAKGVRNTVGFDWHPETGELWFTENNRDMMGDDVPDCELNAAPEKGMHFGYPYWHAGDVKDPEFGNKGKSMGSYTAPKAKLGAHTAPLGMRFYTGQMFPDTYRNSILIAKHGSWNRSKKVGYQLTNITLDTNSGVEKETVFAEGWLNHETQEVWGRPVDVLEMPDGSLLVSDDMANCIYRITYEK</sequence>
<dbReference type="RefSeq" id="WP_019597246.1">
    <property type="nucleotide sequence ID" value="NZ_FNQC01000003.1"/>
</dbReference>
<keyword evidence="4" id="KW-1185">Reference proteome</keyword>
<protein>
    <submittedName>
        <fullName evidence="3">Membrane-bound dehydrogenase domain-containing protein</fullName>
    </submittedName>
</protein>
<dbReference type="PANTHER" id="PTHR19328">
    <property type="entry name" value="HEDGEHOG-INTERACTING PROTEIN"/>
    <property type="match status" value="1"/>
</dbReference>
<proteinExistence type="predicted"/>
<dbReference type="Pfam" id="PF23500">
    <property type="entry name" value="DUF7133"/>
    <property type="match status" value="1"/>
</dbReference>
<dbReference type="EMBL" id="FNQC01000003">
    <property type="protein sequence ID" value="SDY89278.1"/>
    <property type="molecule type" value="Genomic_DNA"/>
</dbReference>
<dbReference type="InterPro" id="IPR011041">
    <property type="entry name" value="Quinoprot_gluc/sorb_DH_b-prop"/>
</dbReference>
<organism evidence="3 4">
    <name type="scientific">Rhodonellum ikkaensis</name>
    <dbReference type="NCBI Taxonomy" id="336829"/>
    <lineage>
        <taxon>Bacteria</taxon>
        <taxon>Pseudomonadati</taxon>
        <taxon>Bacteroidota</taxon>
        <taxon>Cytophagia</taxon>
        <taxon>Cytophagales</taxon>
        <taxon>Cytophagaceae</taxon>
        <taxon>Rhodonellum</taxon>
    </lineage>
</organism>
<keyword evidence="1" id="KW-0732">Signal</keyword>
<dbReference type="PANTHER" id="PTHR19328:SF40">
    <property type="entry name" value="BLL0591 PROTEIN"/>
    <property type="match status" value="1"/>
</dbReference>
<dbReference type="InterPro" id="IPR055557">
    <property type="entry name" value="DUF7133"/>
</dbReference>
<feature type="signal peptide" evidence="1">
    <location>
        <begin position="1"/>
        <end position="19"/>
    </location>
</feature>
<evidence type="ECO:0000259" key="2">
    <source>
        <dbReference type="Pfam" id="PF23500"/>
    </source>
</evidence>
<dbReference type="InterPro" id="IPR011042">
    <property type="entry name" value="6-blade_b-propeller_TolB-like"/>
</dbReference>
<dbReference type="Proteomes" id="UP000199663">
    <property type="component" value="Unassembled WGS sequence"/>
</dbReference>
<dbReference type="PROSITE" id="PS51257">
    <property type="entry name" value="PROKAR_LIPOPROTEIN"/>
    <property type="match status" value="1"/>
</dbReference>
<accession>A0A1H3NKD5</accession>
<evidence type="ECO:0000313" key="4">
    <source>
        <dbReference type="Proteomes" id="UP000199663"/>
    </source>
</evidence>
<name>A0A1H3NKD5_9BACT</name>
<evidence type="ECO:0000256" key="1">
    <source>
        <dbReference type="SAM" id="SignalP"/>
    </source>
</evidence>
<reference evidence="3 4" key="1">
    <citation type="submission" date="2016-10" db="EMBL/GenBank/DDBJ databases">
        <authorList>
            <person name="Varghese N."/>
            <person name="Submissions S."/>
        </authorList>
    </citation>
    <scope>NUCLEOTIDE SEQUENCE [LARGE SCALE GENOMIC DNA]</scope>
    <source>
        <strain evidence="3 4">DSM 17997</strain>
    </source>
</reference>
<feature type="domain" description="DUF7133" evidence="2">
    <location>
        <begin position="66"/>
        <end position="362"/>
    </location>
</feature>
<feature type="chain" id="PRO_5046884076" evidence="1">
    <location>
        <begin position="20"/>
        <end position="375"/>
    </location>
</feature>